<gene>
    <name evidence="2" type="ORF">SAMN05421751_10879</name>
</gene>
<dbReference type="CDD" id="cd03801">
    <property type="entry name" value="GT4_PimA-like"/>
    <property type="match status" value="1"/>
</dbReference>
<dbReference type="PANTHER" id="PTHR12526">
    <property type="entry name" value="GLYCOSYLTRANSFERASE"/>
    <property type="match status" value="1"/>
</dbReference>
<organism evidence="2 3">
    <name type="scientific">Jhaorihella thermophila</name>
    <dbReference type="NCBI Taxonomy" id="488547"/>
    <lineage>
        <taxon>Bacteria</taxon>
        <taxon>Pseudomonadati</taxon>
        <taxon>Pseudomonadota</taxon>
        <taxon>Alphaproteobacteria</taxon>
        <taxon>Rhodobacterales</taxon>
        <taxon>Paracoccaceae</taxon>
        <taxon>Jhaorihella</taxon>
    </lineage>
</organism>
<evidence type="ECO:0000313" key="2">
    <source>
        <dbReference type="EMBL" id="SEF99821.1"/>
    </source>
</evidence>
<dbReference type="Pfam" id="PF00534">
    <property type="entry name" value="Glycos_transf_1"/>
    <property type="match status" value="1"/>
</dbReference>
<dbReference type="RefSeq" id="WP_104008251.1">
    <property type="nucleotide sequence ID" value="NZ_FNVD01000008.1"/>
</dbReference>
<proteinExistence type="predicted"/>
<keyword evidence="3" id="KW-1185">Reference proteome</keyword>
<dbReference type="SUPFAM" id="SSF53756">
    <property type="entry name" value="UDP-Glycosyltransferase/glycogen phosphorylase"/>
    <property type="match status" value="1"/>
</dbReference>
<accession>A0A1H5WKI9</accession>
<dbReference type="Proteomes" id="UP000236742">
    <property type="component" value="Unassembled WGS sequence"/>
</dbReference>
<name>A0A1H5WKI9_9RHOB</name>
<keyword evidence="2" id="KW-0808">Transferase</keyword>
<dbReference type="EMBL" id="FNVD01000008">
    <property type="protein sequence ID" value="SEF99821.1"/>
    <property type="molecule type" value="Genomic_DNA"/>
</dbReference>
<evidence type="ECO:0000313" key="3">
    <source>
        <dbReference type="Proteomes" id="UP000236742"/>
    </source>
</evidence>
<evidence type="ECO:0000259" key="1">
    <source>
        <dbReference type="Pfam" id="PF00534"/>
    </source>
</evidence>
<dbReference type="GO" id="GO:0016757">
    <property type="term" value="F:glycosyltransferase activity"/>
    <property type="evidence" value="ECO:0007669"/>
    <property type="project" value="InterPro"/>
</dbReference>
<dbReference type="AlphaFoldDB" id="A0A1H5WKI9"/>
<dbReference type="InterPro" id="IPR001296">
    <property type="entry name" value="Glyco_trans_1"/>
</dbReference>
<dbReference type="OrthoDB" id="9790710at2"/>
<feature type="domain" description="Glycosyl transferase family 1" evidence="1">
    <location>
        <begin position="246"/>
        <end position="382"/>
    </location>
</feature>
<dbReference type="Gene3D" id="3.40.50.2000">
    <property type="entry name" value="Glycogen Phosphorylase B"/>
    <property type="match status" value="2"/>
</dbReference>
<reference evidence="2 3" key="1">
    <citation type="submission" date="2016-10" db="EMBL/GenBank/DDBJ databases">
        <authorList>
            <person name="de Groot N.N."/>
        </authorList>
    </citation>
    <scope>NUCLEOTIDE SEQUENCE [LARGE SCALE GENOMIC DNA]</scope>
    <source>
        <strain evidence="2 3">DSM 23413</strain>
    </source>
</reference>
<protein>
    <submittedName>
        <fullName evidence="2">Glycosyltransferase involved in cell wall bisynthesis</fullName>
    </submittedName>
</protein>
<sequence>MPSHRSRQPVPLLIAEAANPEWVSVPLVGWSLARAVQERTGAHIVTQVRNRDAILRAGLVEGRDFTAIDTEAIAARANWLAERLRMGAGRGWTVVTALSSLTYPWFERKVWQCFGDRIRSGEFSVVHRITPLSPTAFGSLARRCRSAGIPFLIGPINGGAPWPGGFLRELHDEREWLAYLRGLHRLIPGHRSTLTNADAILVGSRHTQSEIAQRQQAKIIYMPENAIDPARFNLIARPPTDGVLRACFIGRLVPYKGLRLLLDAAAPLLRAGRVTLDVMGDGPERAEIETRLKDLRLQEAVRLHGWMPHDRIQEIASRCHLLTFPSIREFGGGVVLEAMALGVVPVVVDYAGPGELVSEETGFKVPLGTRDEIVRALRRQLETICDDPSELPGKAMRARALVRSMFTWDAKAEQVIQVHDWLRAGGDPDEIPAFPFPG</sequence>